<sequence>MVHHGPLARAARTAQLIGEHLEGAVVRADEAAGDYVPYFPGRQELPADSAGSYGMPWTPPRGAGWA</sequence>
<accession>A0ABP6GM16</accession>
<organism evidence="1 2">
    <name type="scientific">Streptomyces luteosporeus</name>
    <dbReference type="NCBI Taxonomy" id="173856"/>
    <lineage>
        <taxon>Bacteria</taxon>
        <taxon>Bacillati</taxon>
        <taxon>Actinomycetota</taxon>
        <taxon>Actinomycetes</taxon>
        <taxon>Kitasatosporales</taxon>
        <taxon>Streptomycetaceae</taxon>
        <taxon>Streptomyces</taxon>
    </lineage>
</organism>
<name>A0ABP6GM16_9ACTN</name>
<keyword evidence="2" id="KW-1185">Reference proteome</keyword>
<comment type="caution">
    <text evidence="1">The sequence shown here is derived from an EMBL/GenBank/DDBJ whole genome shotgun (WGS) entry which is preliminary data.</text>
</comment>
<protein>
    <submittedName>
        <fullName evidence="1">Uncharacterized protein</fullName>
    </submittedName>
</protein>
<proteinExistence type="predicted"/>
<evidence type="ECO:0000313" key="2">
    <source>
        <dbReference type="Proteomes" id="UP001500886"/>
    </source>
</evidence>
<evidence type="ECO:0000313" key="1">
    <source>
        <dbReference type="EMBL" id="GAA2726077.1"/>
    </source>
</evidence>
<dbReference type="EMBL" id="BAAASL010000034">
    <property type="protein sequence ID" value="GAA2726077.1"/>
    <property type="molecule type" value="Genomic_DNA"/>
</dbReference>
<gene>
    <name evidence="1" type="ORF">GCM10010315_59490</name>
</gene>
<dbReference type="Proteomes" id="UP001500886">
    <property type="component" value="Unassembled WGS sequence"/>
</dbReference>
<reference evidence="2" key="1">
    <citation type="journal article" date="2019" name="Int. J. Syst. Evol. Microbiol.">
        <title>The Global Catalogue of Microorganisms (GCM) 10K type strain sequencing project: providing services to taxonomists for standard genome sequencing and annotation.</title>
        <authorList>
            <consortium name="The Broad Institute Genomics Platform"/>
            <consortium name="The Broad Institute Genome Sequencing Center for Infectious Disease"/>
            <person name="Wu L."/>
            <person name="Ma J."/>
        </authorList>
    </citation>
    <scope>NUCLEOTIDE SEQUENCE [LARGE SCALE GENOMIC DNA]</scope>
    <source>
        <strain evidence="2">JCM 4542</strain>
    </source>
</reference>